<dbReference type="PANTHER" id="PTHR23090">
    <property type="entry name" value="NH 3 /GLUTAMINE-DEPENDENT NAD + SYNTHETASE"/>
    <property type="match status" value="1"/>
</dbReference>
<proteinExistence type="inferred from homology"/>
<dbReference type="GO" id="GO:0003952">
    <property type="term" value="F:NAD+ synthase (glutamine-hydrolyzing) activity"/>
    <property type="evidence" value="ECO:0007669"/>
    <property type="project" value="InterPro"/>
</dbReference>
<evidence type="ECO:0000256" key="6">
    <source>
        <dbReference type="RuleBase" id="RU003811"/>
    </source>
</evidence>
<dbReference type="EMBL" id="UAUU01000008">
    <property type="protein sequence ID" value="SPZ85239.1"/>
    <property type="molecule type" value="Genomic_DNA"/>
</dbReference>
<evidence type="ECO:0000256" key="4">
    <source>
        <dbReference type="ARBA" id="ARBA00022840"/>
    </source>
</evidence>
<dbReference type="CDD" id="cd00553">
    <property type="entry name" value="NAD_synthase"/>
    <property type="match status" value="1"/>
</dbReference>
<evidence type="ECO:0000256" key="5">
    <source>
        <dbReference type="ARBA" id="ARBA00023027"/>
    </source>
</evidence>
<dbReference type="Gene3D" id="3.40.50.620">
    <property type="entry name" value="HUPs"/>
    <property type="match status" value="1"/>
</dbReference>
<dbReference type="Proteomes" id="UP000251241">
    <property type="component" value="Unassembled WGS sequence"/>
</dbReference>
<keyword evidence="2 6" id="KW-0436">Ligase</keyword>
<evidence type="ECO:0000313" key="10">
    <source>
        <dbReference type="Proteomes" id="UP000251241"/>
    </source>
</evidence>
<accession>A0A2X2KT04</accession>
<sequence length="260" mass="28806">MENSVNKPFFIQDENVAQYAQLMASWIAQQVKSADRKGLVLGMSGGIDCSVVACLCRLAQVDVHLVLMPYGSDMNKSKSHQHAMELIQKFDFPFHVFDIQPAVDALAIHQEKFVAEATATNRALSLANIRPRVRMTYLYQLAQLGSRFVIGTGNMAEATVGYFTKWGDGAYDLNPLAMVTKQEVYTLAKYLGVPESIQYKSPSAGLWEGQTDEEELGMTYAQIDGFILKGTSGDPVIDEIIRKRIQQSAHKFAAVPTFKG</sequence>
<comment type="catalytic activity">
    <reaction evidence="7">
        <text>deamido-NAD(+) + NH4(+) + ATP = AMP + diphosphate + NAD(+) + H(+)</text>
        <dbReference type="Rhea" id="RHEA:21188"/>
        <dbReference type="ChEBI" id="CHEBI:15378"/>
        <dbReference type="ChEBI" id="CHEBI:28938"/>
        <dbReference type="ChEBI" id="CHEBI:30616"/>
        <dbReference type="ChEBI" id="CHEBI:33019"/>
        <dbReference type="ChEBI" id="CHEBI:57540"/>
        <dbReference type="ChEBI" id="CHEBI:58437"/>
        <dbReference type="ChEBI" id="CHEBI:456215"/>
        <dbReference type="EC" id="6.3.1.5"/>
    </reaction>
</comment>
<dbReference type="InterPro" id="IPR014729">
    <property type="entry name" value="Rossmann-like_a/b/a_fold"/>
</dbReference>
<keyword evidence="4 6" id="KW-0067">ATP-binding</keyword>
<name>A0A2X2KT04_SPHMU</name>
<dbReference type="InterPro" id="IPR003694">
    <property type="entry name" value="NAD_synthase"/>
</dbReference>
<evidence type="ECO:0000256" key="7">
    <source>
        <dbReference type="RuleBase" id="RU003812"/>
    </source>
</evidence>
<protein>
    <recommendedName>
        <fullName evidence="7">NH(3)-dependent NAD(+) synthetase</fullName>
        <ecNumber evidence="7">6.3.1.5</ecNumber>
    </recommendedName>
</protein>
<dbReference type="GeneID" id="97181376"/>
<keyword evidence="3 6" id="KW-0547">Nucleotide-binding</keyword>
<dbReference type="SUPFAM" id="SSF52402">
    <property type="entry name" value="Adenine nucleotide alpha hydrolases-like"/>
    <property type="match status" value="1"/>
</dbReference>
<dbReference type="RefSeq" id="WP_112374424.1">
    <property type="nucleotide sequence ID" value="NZ_CP068089.1"/>
</dbReference>
<evidence type="ECO:0000259" key="8">
    <source>
        <dbReference type="Pfam" id="PF02540"/>
    </source>
</evidence>
<dbReference type="Pfam" id="PF02540">
    <property type="entry name" value="NAD_synthase"/>
    <property type="match status" value="1"/>
</dbReference>
<dbReference type="AlphaFoldDB" id="A0A2X2KT04"/>
<dbReference type="GO" id="GO:0005737">
    <property type="term" value="C:cytoplasm"/>
    <property type="evidence" value="ECO:0007669"/>
    <property type="project" value="InterPro"/>
</dbReference>
<reference evidence="9 10" key="1">
    <citation type="submission" date="2018-06" db="EMBL/GenBank/DDBJ databases">
        <authorList>
            <consortium name="Pathogen Informatics"/>
            <person name="Doyle S."/>
        </authorList>
    </citation>
    <scope>NUCLEOTIDE SEQUENCE [LARGE SCALE GENOMIC DNA]</scope>
    <source>
        <strain evidence="9 10">NCTC11343</strain>
    </source>
</reference>
<dbReference type="PANTHER" id="PTHR23090:SF9">
    <property type="entry name" value="GLUTAMINE-DEPENDENT NAD(+) SYNTHETASE"/>
    <property type="match status" value="1"/>
</dbReference>
<gene>
    <name evidence="9" type="primary">nadE_1</name>
    <name evidence="9" type="ORF">NCTC11343_01799</name>
</gene>
<feature type="domain" description="NAD/GMP synthase" evidence="8">
    <location>
        <begin position="23"/>
        <end position="247"/>
    </location>
</feature>
<evidence type="ECO:0000313" key="9">
    <source>
        <dbReference type="EMBL" id="SPZ85239.1"/>
    </source>
</evidence>
<dbReference type="InterPro" id="IPR022310">
    <property type="entry name" value="NAD/GMP_synthase"/>
</dbReference>
<organism evidence="9 10">
    <name type="scientific">Sphingobacterium multivorum</name>
    <dbReference type="NCBI Taxonomy" id="28454"/>
    <lineage>
        <taxon>Bacteria</taxon>
        <taxon>Pseudomonadati</taxon>
        <taxon>Bacteroidota</taxon>
        <taxon>Sphingobacteriia</taxon>
        <taxon>Sphingobacteriales</taxon>
        <taxon>Sphingobacteriaceae</taxon>
        <taxon>Sphingobacterium</taxon>
    </lineage>
</organism>
<comment type="pathway">
    <text evidence="1">Cofactor biosynthesis; NAD(+) biosynthesis.</text>
</comment>
<evidence type="ECO:0000256" key="3">
    <source>
        <dbReference type="ARBA" id="ARBA00022741"/>
    </source>
</evidence>
<dbReference type="GO" id="GO:0009435">
    <property type="term" value="P:NAD+ biosynthetic process"/>
    <property type="evidence" value="ECO:0007669"/>
    <property type="project" value="UniProtKB-UniPathway"/>
</dbReference>
<dbReference type="GO" id="GO:0004359">
    <property type="term" value="F:glutaminase activity"/>
    <property type="evidence" value="ECO:0007669"/>
    <property type="project" value="InterPro"/>
</dbReference>
<keyword evidence="5 6" id="KW-0520">NAD</keyword>
<dbReference type="GO" id="GO:0008795">
    <property type="term" value="F:NAD+ synthase activity"/>
    <property type="evidence" value="ECO:0007669"/>
    <property type="project" value="UniProtKB-EC"/>
</dbReference>
<comment type="similarity">
    <text evidence="6">Belongs to the NAD synthetase family.</text>
</comment>
<dbReference type="EC" id="6.3.1.5" evidence="7"/>
<dbReference type="UniPathway" id="UPA00253"/>
<evidence type="ECO:0000256" key="1">
    <source>
        <dbReference type="ARBA" id="ARBA00004790"/>
    </source>
</evidence>
<dbReference type="GO" id="GO:0005524">
    <property type="term" value="F:ATP binding"/>
    <property type="evidence" value="ECO:0007669"/>
    <property type="project" value="UniProtKB-KW"/>
</dbReference>
<dbReference type="NCBIfam" id="TIGR00552">
    <property type="entry name" value="nadE"/>
    <property type="match status" value="1"/>
</dbReference>
<evidence type="ECO:0000256" key="2">
    <source>
        <dbReference type="ARBA" id="ARBA00022598"/>
    </source>
</evidence>